<organism evidence="2 3">
    <name type="scientific">Cohnella terricola</name>
    <dbReference type="NCBI Taxonomy" id="1289167"/>
    <lineage>
        <taxon>Bacteria</taxon>
        <taxon>Bacillati</taxon>
        <taxon>Bacillota</taxon>
        <taxon>Bacilli</taxon>
        <taxon>Bacillales</taxon>
        <taxon>Paenibacillaceae</taxon>
        <taxon>Cohnella</taxon>
    </lineage>
</organism>
<dbReference type="AlphaFoldDB" id="A0A559JGX5"/>
<reference evidence="2 3" key="1">
    <citation type="submission" date="2019-07" db="EMBL/GenBank/DDBJ databases">
        <authorList>
            <person name="Kim J."/>
        </authorList>
    </citation>
    <scope>NUCLEOTIDE SEQUENCE [LARGE SCALE GENOMIC DNA]</scope>
    <source>
        <strain evidence="2 3">G13</strain>
    </source>
</reference>
<protein>
    <submittedName>
        <fullName evidence="2">NAD-dependent epimerase/dehydratase family protein</fullName>
    </submittedName>
</protein>
<proteinExistence type="predicted"/>
<dbReference type="Proteomes" id="UP000316330">
    <property type="component" value="Unassembled WGS sequence"/>
</dbReference>
<dbReference type="GO" id="GO:0004029">
    <property type="term" value="F:aldehyde dehydrogenase (NAD+) activity"/>
    <property type="evidence" value="ECO:0007669"/>
    <property type="project" value="TreeGrafter"/>
</dbReference>
<accession>A0A559JGX5</accession>
<evidence type="ECO:0000259" key="1">
    <source>
        <dbReference type="Pfam" id="PF01370"/>
    </source>
</evidence>
<dbReference type="InterPro" id="IPR036291">
    <property type="entry name" value="NAD(P)-bd_dom_sf"/>
</dbReference>
<dbReference type="Gene3D" id="3.40.50.720">
    <property type="entry name" value="NAD(P)-binding Rossmann-like Domain"/>
    <property type="match status" value="1"/>
</dbReference>
<sequence length="348" mass="39223">MTLFSPNPHYTRVNVQDVAGAQTQYSFRVDERRMKLSKVFITGGTGYVGSRLISEVIKEGKEAVVLTRSAEKARELEAKGVEAIVGDLLSDGVWQNVIRQAEYIIHLAAPPTWGKKVTKKVATTYKKGHYEMTVRLLNHANPAVIKKIVYVAGTSFLGDTGSDVPRDNNYSDEPKGWGPYIADSVHVLDRYLEQGLPITTAFPAQIYGPDSWMPQLFIEPLYLNKPVYSLKGYEPYFSPIHVADTARACLYLTEHGKTGERYILCDDQPMTSKAFKHLIEKELNVTGKVREIPRWLCQMILGPVLTEYATAHTYFTNQKLKKIGFQFRYPTAVEGVPGVVREWISNQT</sequence>
<dbReference type="InterPro" id="IPR051783">
    <property type="entry name" value="NAD(P)-dependent_oxidoreduct"/>
</dbReference>
<dbReference type="InterPro" id="IPR001509">
    <property type="entry name" value="Epimerase_deHydtase"/>
</dbReference>
<dbReference type="GO" id="GO:0005737">
    <property type="term" value="C:cytoplasm"/>
    <property type="evidence" value="ECO:0007669"/>
    <property type="project" value="TreeGrafter"/>
</dbReference>
<evidence type="ECO:0000313" key="3">
    <source>
        <dbReference type="Proteomes" id="UP000316330"/>
    </source>
</evidence>
<dbReference type="SUPFAM" id="SSF51735">
    <property type="entry name" value="NAD(P)-binding Rossmann-fold domains"/>
    <property type="match status" value="1"/>
</dbReference>
<dbReference type="OrthoDB" id="9807212at2"/>
<dbReference type="EMBL" id="VNJJ01000007">
    <property type="protein sequence ID" value="TVX99125.1"/>
    <property type="molecule type" value="Genomic_DNA"/>
</dbReference>
<dbReference type="PANTHER" id="PTHR48079:SF6">
    <property type="entry name" value="NAD(P)-BINDING DOMAIN-CONTAINING PROTEIN-RELATED"/>
    <property type="match status" value="1"/>
</dbReference>
<feature type="domain" description="NAD-dependent epimerase/dehydratase" evidence="1">
    <location>
        <begin position="39"/>
        <end position="263"/>
    </location>
</feature>
<keyword evidence="3" id="KW-1185">Reference proteome</keyword>
<gene>
    <name evidence="2" type="ORF">FPZ45_14430</name>
</gene>
<comment type="caution">
    <text evidence="2">The sequence shown here is derived from an EMBL/GenBank/DDBJ whole genome shotgun (WGS) entry which is preliminary data.</text>
</comment>
<dbReference type="PANTHER" id="PTHR48079">
    <property type="entry name" value="PROTEIN YEEZ"/>
    <property type="match status" value="1"/>
</dbReference>
<dbReference type="Pfam" id="PF01370">
    <property type="entry name" value="Epimerase"/>
    <property type="match status" value="1"/>
</dbReference>
<evidence type="ECO:0000313" key="2">
    <source>
        <dbReference type="EMBL" id="TVX99125.1"/>
    </source>
</evidence>
<name>A0A559JGX5_9BACL</name>